<keyword evidence="1" id="KW-1133">Transmembrane helix</keyword>
<feature type="transmembrane region" description="Helical" evidence="1">
    <location>
        <begin position="48"/>
        <end position="68"/>
    </location>
</feature>
<sequence length="206" mass="23508">MKKRLLEWGRPSLMARKEDRGTKDDNVVRFDFRDKLKKQRDKRRRKEWMLGIGAFSIVFAGGMLALNWPMSGLNSIASSEPAPKLSLVAGSTSPRFNLCGITRRTCVVDGDTFWLEGEKIRIADIDTPEISEPKCDSEYQLGMKATYRLRDLLNEGAFEVRPIGNRDEDRFGRKLRVVVRGGRSLGDQLVSEGLARTWTGRREPWC</sequence>
<evidence type="ECO:0000259" key="2">
    <source>
        <dbReference type="PROSITE" id="PS50830"/>
    </source>
</evidence>
<dbReference type="SUPFAM" id="SSF50199">
    <property type="entry name" value="Staphylococcal nuclease"/>
    <property type="match status" value="1"/>
</dbReference>
<name>A0A401J7G2_SPHXE</name>
<dbReference type="InterPro" id="IPR035437">
    <property type="entry name" value="SNase_OB-fold_sf"/>
</dbReference>
<keyword evidence="1" id="KW-0812">Transmembrane</keyword>
<reference evidence="3 4" key="1">
    <citation type="submission" date="2014-12" db="EMBL/GenBank/DDBJ databases">
        <title>Whole genome sequencing of Sphingobium xenophagum OW59.</title>
        <authorList>
            <person name="Ohta Y."/>
            <person name="Nishi S."/>
            <person name="Hatada Y."/>
        </authorList>
    </citation>
    <scope>NUCLEOTIDE SEQUENCE [LARGE SCALE GENOMIC DNA]</scope>
    <source>
        <strain evidence="3 4">OW59</strain>
    </source>
</reference>
<dbReference type="Pfam" id="PF00565">
    <property type="entry name" value="SNase"/>
    <property type="match status" value="1"/>
</dbReference>
<dbReference type="AlphaFoldDB" id="A0A401J7G2"/>
<comment type="caution">
    <text evidence="3">The sequence shown here is derived from an EMBL/GenBank/DDBJ whole genome shotgun (WGS) entry which is preliminary data.</text>
</comment>
<dbReference type="EMBL" id="BBQY01000041">
    <property type="protein sequence ID" value="GBH32602.1"/>
    <property type="molecule type" value="Genomic_DNA"/>
</dbReference>
<dbReference type="PROSITE" id="PS50830">
    <property type="entry name" value="TNASE_3"/>
    <property type="match status" value="1"/>
</dbReference>
<organism evidence="3 4">
    <name type="scientific">Sphingobium xenophagum</name>
    <dbReference type="NCBI Taxonomy" id="121428"/>
    <lineage>
        <taxon>Bacteria</taxon>
        <taxon>Pseudomonadati</taxon>
        <taxon>Pseudomonadota</taxon>
        <taxon>Alphaproteobacteria</taxon>
        <taxon>Sphingomonadales</taxon>
        <taxon>Sphingomonadaceae</taxon>
        <taxon>Sphingobium</taxon>
    </lineage>
</organism>
<dbReference type="Proteomes" id="UP000290975">
    <property type="component" value="Unassembled WGS sequence"/>
</dbReference>
<protein>
    <recommendedName>
        <fullName evidence="2">TNase-like domain-containing protein</fullName>
    </recommendedName>
</protein>
<keyword evidence="4" id="KW-1185">Reference proteome</keyword>
<dbReference type="InterPro" id="IPR016071">
    <property type="entry name" value="Staphylococal_nuclease_OB-fold"/>
</dbReference>
<dbReference type="STRING" id="1192759.GCA_000277525_02668"/>
<dbReference type="Gene3D" id="2.40.50.90">
    <property type="match status" value="1"/>
</dbReference>
<proteinExistence type="predicted"/>
<evidence type="ECO:0000313" key="4">
    <source>
        <dbReference type="Proteomes" id="UP000290975"/>
    </source>
</evidence>
<gene>
    <name evidence="3" type="ORF">MBESOW_P3833</name>
</gene>
<keyword evidence="1" id="KW-0472">Membrane</keyword>
<feature type="domain" description="TNase-like" evidence="2">
    <location>
        <begin position="107"/>
        <end position="206"/>
    </location>
</feature>
<accession>A0A401J7G2</accession>
<evidence type="ECO:0000256" key="1">
    <source>
        <dbReference type="SAM" id="Phobius"/>
    </source>
</evidence>
<evidence type="ECO:0000313" key="3">
    <source>
        <dbReference type="EMBL" id="GBH32602.1"/>
    </source>
</evidence>